<dbReference type="AlphaFoldDB" id="D8IUQ9"/>
<name>D8IUQ9_HERSS</name>
<sequence>MSKNKSERLLTATFDKKGNPEWKSTLSSPDDSYAVCHMIPDRVIPVIFVPGVMGSNLKGIGDADGVRWRLDSEFSMLMWLTRGPAKRKRYLTPKKMVVDDDGTRPSGTAQHGEELKRRGWGEVGAMSYGDFLVWLENALNDFTNTKGGHRDLLIGRTLGSMKSDEALLKAEVALSYRYRFPVHAFGYNWLDSNDASAKQLRERINSVIARYKKEKKRCEKVILVTHSMGGLVARYCSEVLGMSDKILGIVHGVMPAIGAAAVYRRFKSGTEGGWLATKVLGEDAAEMTAVLSSAPGPLQLLPTPEYGNGWLRIDGGSTVVSLPRNNDPYYEIYTVRGRWWSMCEDHLITPRTTMLSASQKREIDADWADFSDVINSKVKTFHQEITGEYHPNTYAFFGSDRHFKAYGTVQWRTTFQSPRRPPIPRPNKDVFDAKLNFYGELGETRTALYPHGMSAGQIAPNEVFRISEPDEDGDGTVPHRSGIAPKEHPGMKSLLRISVGHESAYKDSDIAREFTLRAIVQIVQAVKGTTLDYE</sequence>
<dbReference type="GO" id="GO:0016788">
    <property type="term" value="F:hydrolase activity, acting on ester bonds"/>
    <property type="evidence" value="ECO:0007669"/>
    <property type="project" value="InterPro"/>
</dbReference>
<accession>D8IUQ9</accession>
<dbReference type="SUPFAM" id="SSF53474">
    <property type="entry name" value="alpha/beta-Hydrolases"/>
    <property type="match status" value="1"/>
</dbReference>
<evidence type="ECO:0000313" key="3">
    <source>
        <dbReference type="Proteomes" id="UP000000329"/>
    </source>
</evidence>
<evidence type="ECO:0000313" key="2">
    <source>
        <dbReference type="EMBL" id="ADJ65791.1"/>
    </source>
</evidence>
<reference evidence="2 3" key="1">
    <citation type="submission" date="2010-04" db="EMBL/GenBank/DDBJ databases">
        <title>The genome of Herbaspirillum seropedicae SmR1, an endophytic, nitrogen-fixing, plant-growth promoting beta-Proteobacteria.</title>
        <authorList>
            <person name="Pedrosa F.O."/>
            <person name="Monteiro R.A."/>
            <person name="Wassem R."/>
            <person name="Cruz L.M."/>
            <person name="Ayub R.A."/>
            <person name="Colauto N.B."/>
            <person name="Fernandez M.A."/>
            <person name="Fungaro M.H.P."/>
            <person name="Grisard E.C."/>
            <person name="Hungria M."/>
            <person name="Madeira H.M.F."/>
            <person name="Nodari R.O."/>
            <person name="Osaku C.A."/>
            <person name="Petzl-Erler M.L."/>
            <person name="Terenzi H."/>
            <person name="Vieira L.G.E."/>
            <person name="Almeida M.I.M."/>
            <person name="Alves L.R."/>
            <person name="Arantes O.M.N."/>
            <person name="Balsanelli E."/>
            <person name="Barcellos F.G."/>
            <person name="Baura V.A."/>
            <person name="Binde D.R."/>
            <person name="Campo R.J."/>
            <person name="Chubatsu L.S."/>
            <person name="Chueire L.M.O."/>
            <person name="Ciferri R.R."/>
            <person name="Correa L.C."/>
            <person name="da Conceicao Silva J.L."/>
            <person name="Dabul A.N.G."/>
            <person name="Dambros B.P."/>
            <person name="Faoro H."/>
            <person name="Favetti A."/>
            <person name="Friedermann G."/>
            <person name="Furlaneto M.C."/>
            <person name="Gasques L.S."/>
            <person name="Gimenes C.C.T."/>
            <person name="Gioppo N.M.R."/>
            <person name="Glienke-Blanco C."/>
            <person name="Godoy L.P."/>
            <person name="Guerra M.P."/>
            <person name="Karp S."/>
            <person name="Kava-Cordeiro V."/>
            <person name="Margarido V.P."/>
            <person name="Mathioni S.M."/>
            <person name="Menck-Soares M.A."/>
            <person name="Murace N.K."/>
            <person name="Nicolas M.F."/>
            <person name="Oliveira C.E.C."/>
            <person name="Pagnan N.A.B."/>
            <person name="Pamphile J.A."/>
            <person name="Patussi E.V."/>
            <person name="Pereira L.F.P."/>
            <person name="Pereira-Ferrari L."/>
            <person name="Pinto F.G.S."/>
            <person name="Precoma C."/>
            <person name="Prioli A.J."/>
            <person name="Prioli S.M.A.P."/>
            <person name="Raittz R.T."/>
            <person name="Ramos H.J.O."/>
            <person name="Ribeiro E.M.S.F."/>
            <person name="Rigo L.U."/>
            <person name="Rocha C.L.M.S.C."/>
            <person name="Rocha S.N."/>
            <person name="Santos K."/>
            <person name="Satori D."/>
            <person name="Silva A.G."/>
            <person name="Simao R.C.G."/>
            <person name="Soares M.A.M."/>
            <person name="Souza E.M."/>
            <person name="Steffens M.B.R."/>
            <person name="Steindel M."/>
            <person name="Tadra-Sfeir M.Z."/>
            <person name="Takahashi E.K."/>
            <person name="Torres R.A."/>
            <person name="Valle J.S."/>
            <person name="Vernal J.I."/>
            <person name="Vilas-Boas L.A."/>
            <person name="Watanabe M.A.E."/>
            <person name="Weiss V.A."/>
            <person name="Yates M.A."/>
            <person name="Souza E.M."/>
        </authorList>
    </citation>
    <scope>NUCLEOTIDE SEQUENCE [LARGE SCALE GENOMIC DNA]</scope>
    <source>
        <strain evidence="2 3">SmR1</strain>
    </source>
</reference>
<dbReference type="Gene3D" id="3.40.50.1820">
    <property type="entry name" value="alpha/beta hydrolase"/>
    <property type="match status" value="1"/>
</dbReference>
<dbReference type="EMBL" id="CP002039">
    <property type="protein sequence ID" value="ADJ65791.1"/>
    <property type="molecule type" value="Genomic_DNA"/>
</dbReference>
<dbReference type="InterPro" id="IPR029058">
    <property type="entry name" value="AB_hydrolase_fold"/>
</dbReference>
<proteinExistence type="predicted"/>
<gene>
    <name evidence="2" type="ordered locus">Hsero_4322</name>
</gene>
<dbReference type="GeneID" id="29390538"/>
<dbReference type="Pfam" id="PF07819">
    <property type="entry name" value="PGAP1"/>
    <property type="match status" value="1"/>
</dbReference>
<dbReference type="OrthoDB" id="9814331at2"/>
<dbReference type="Proteomes" id="UP000000329">
    <property type="component" value="Chromosome"/>
</dbReference>
<protein>
    <recommendedName>
        <fullName evidence="1">GPI inositol-deacylase PGAP1-like alpha/beta domain-containing protein</fullName>
    </recommendedName>
</protein>
<dbReference type="HOGENOM" id="CLU_025560_0_0_4"/>
<feature type="domain" description="GPI inositol-deacylase PGAP1-like alpha/beta" evidence="1">
    <location>
        <begin position="198"/>
        <end position="236"/>
    </location>
</feature>
<dbReference type="RefSeq" id="WP_013236247.1">
    <property type="nucleotide sequence ID" value="NC_014323.1"/>
</dbReference>
<organism evidence="2 3">
    <name type="scientific">Herbaspirillum seropedicae (strain SmR1)</name>
    <dbReference type="NCBI Taxonomy" id="757424"/>
    <lineage>
        <taxon>Bacteria</taxon>
        <taxon>Pseudomonadati</taxon>
        <taxon>Pseudomonadota</taxon>
        <taxon>Betaproteobacteria</taxon>
        <taxon>Burkholderiales</taxon>
        <taxon>Oxalobacteraceae</taxon>
        <taxon>Herbaspirillum</taxon>
    </lineage>
</organism>
<dbReference type="STRING" id="757424.Hsero_4322"/>
<dbReference type="eggNOG" id="COG1075">
    <property type="taxonomic scope" value="Bacteria"/>
</dbReference>
<evidence type="ECO:0000259" key="1">
    <source>
        <dbReference type="Pfam" id="PF07819"/>
    </source>
</evidence>
<dbReference type="InterPro" id="IPR012908">
    <property type="entry name" value="PGAP1-ab_dom-like"/>
</dbReference>
<keyword evidence="3" id="KW-1185">Reference proteome</keyword>
<dbReference type="KEGG" id="hse:Hsero_4322"/>